<comment type="similarity">
    <text evidence="1 2">Belongs to the gamma-glutamyltransferase family.</text>
</comment>
<dbReference type="EC" id="3.4.19.13" evidence="2"/>
<feature type="signal peptide" evidence="4">
    <location>
        <begin position="1"/>
        <end position="26"/>
    </location>
</feature>
<protein>
    <recommendedName>
        <fullName evidence="2">Glutathione hydrolase proenzyme</fullName>
        <ecNumber evidence="2">2.3.2.2</ecNumber>
        <ecNumber evidence="2">3.4.19.13</ecNumber>
    </recommendedName>
    <component>
        <recommendedName>
            <fullName evidence="2">Glutathione hydrolase large chain</fullName>
        </recommendedName>
    </component>
    <component>
        <recommendedName>
            <fullName evidence="2">Glutathione hydrolase small chain</fullName>
        </recommendedName>
    </component>
</protein>
<evidence type="ECO:0000256" key="3">
    <source>
        <dbReference type="SAM" id="MobiDB-lite"/>
    </source>
</evidence>
<comment type="pathway">
    <text evidence="2">Sulfur metabolism; glutathione metabolism.</text>
</comment>
<feature type="chain" id="PRO_5045094062" description="Glutathione hydrolase proenzyme" evidence="4">
    <location>
        <begin position="27"/>
        <end position="578"/>
    </location>
</feature>
<comment type="subunit">
    <text evidence="2">This enzyme consists of two polypeptide chains, which are synthesized in precursor form from a single polypeptide.</text>
</comment>
<keyword evidence="6" id="KW-1185">Reference proteome</keyword>
<dbReference type="EC" id="2.3.2.2" evidence="2"/>
<comment type="catalytic activity">
    <reaction evidence="2">
        <text>glutathione + H2O = L-cysteinylglycine + L-glutamate</text>
        <dbReference type="Rhea" id="RHEA:28807"/>
        <dbReference type="ChEBI" id="CHEBI:15377"/>
        <dbReference type="ChEBI" id="CHEBI:29985"/>
        <dbReference type="ChEBI" id="CHEBI:57925"/>
        <dbReference type="ChEBI" id="CHEBI:61694"/>
        <dbReference type="EC" id="3.4.19.13"/>
    </reaction>
</comment>
<comment type="catalytic activity">
    <reaction evidence="2">
        <text>an S-substituted glutathione + H2O = an S-substituted L-cysteinylglycine + L-glutamate</text>
        <dbReference type="Rhea" id="RHEA:59468"/>
        <dbReference type="ChEBI" id="CHEBI:15377"/>
        <dbReference type="ChEBI" id="CHEBI:29985"/>
        <dbReference type="ChEBI" id="CHEBI:90779"/>
        <dbReference type="ChEBI" id="CHEBI:143103"/>
        <dbReference type="EC" id="3.4.19.13"/>
    </reaction>
</comment>
<evidence type="ECO:0000256" key="1">
    <source>
        <dbReference type="ARBA" id="ARBA00009381"/>
    </source>
</evidence>
<dbReference type="NCBIfam" id="TIGR00066">
    <property type="entry name" value="g_glut_trans"/>
    <property type="match status" value="1"/>
</dbReference>
<keyword evidence="2" id="KW-0317">Glutathione biosynthesis</keyword>
<keyword evidence="2 5" id="KW-0012">Acyltransferase</keyword>
<sequence length="578" mass="60452">MKKLASLLLLAGIAACAPPQSSSPFAAEKPAQAETRSEESYTALVSAAHPEASAAGAEILAAGGSAADAAIATLVALTVVEPQSSGIGGGGFLIYHDAESGRTYALDGRETAPRAATPDMWLDENGEKKPYRASQAGGMSVGIPGNLRLMEQAHKRFGKLPWSRLFQPSIRLARGGWEVSPRFHAMLGRSGQRARMTQWARATFYNADDTPRAVGTRVTNPALANFLERISREGPGAFYSGRSARSIVDAVTNAQINPQVMTTADLGDYTAIWRDPVCGTYRSYRICGMPPPSSGGTTVIAMLKQLERFDLASLGADSPEAYHLIAESMRLAFADREAYLGDPDFVSVPTMGLIAPAYTAARSKLIDPARAAARVTHGTPAGAPDHAPVRSPDDGGTSHFVTADRSGDVASLTSTIESVFGSGLTVNGYFLNNELTDFSFSPAYEGRAAANAVAPGKRPRSSMSPTIVYAPTGEVAFAIGAAGGPTIIAQTAKAIIGVIDFGLSVEDAIGMPQVYAALGPTILESDTVAAAFKDTLTAKGHKVRLSELPLKANGLARAGRGWIGAADPRSEGTVEGIR</sequence>
<evidence type="ECO:0000313" key="6">
    <source>
        <dbReference type="Proteomes" id="UP000722336"/>
    </source>
</evidence>
<dbReference type="GO" id="GO:0103068">
    <property type="term" value="F:leukotriene C4 gamma-glutamyl transferase activity"/>
    <property type="evidence" value="ECO:0007669"/>
    <property type="project" value="UniProtKB-EC"/>
</dbReference>
<keyword evidence="2" id="KW-0378">Hydrolase</keyword>
<dbReference type="InterPro" id="IPR000101">
    <property type="entry name" value="GGT_peptidase"/>
</dbReference>
<keyword evidence="4" id="KW-0732">Signal</keyword>
<accession>A0ABS6SHZ1</accession>
<keyword evidence="2 5" id="KW-0808">Transferase</keyword>
<proteinExistence type="inferred from homology"/>
<keyword evidence="2" id="KW-0865">Zymogen</keyword>
<dbReference type="PROSITE" id="PS51257">
    <property type="entry name" value="PROKAR_LIPOPROTEIN"/>
    <property type="match status" value="1"/>
</dbReference>
<evidence type="ECO:0000313" key="5">
    <source>
        <dbReference type="EMBL" id="MBV7257536.1"/>
    </source>
</evidence>
<evidence type="ECO:0000256" key="2">
    <source>
        <dbReference type="RuleBase" id="RU368036"/>
    </source>
</evidence>
<evidence type="ECO:0000256" key="4">
    <source>
        <dbReference type="SAM" id="SignalP"/>
    </source>
</evidence>
<feature type="region of interest" description="Disordered" evidence="3">
    <location>
        <begin position="376"/>
        <end position="398"/>
    </location>
</feature>
<dbReference type="RefSeq" id="WP_218446385.1">
    <property type="nucleotide sequence ID" value="NZ_JAGSPA010000004.1"/>
</dbReference>
<dbReference type="PANTHER" id="PTHR43199:SF1">
    <property type="entry name" value="GLUTATHIONE HYDROLASE PROENZYME"/>
    <property type="match status" value="1"/>
</dbReference>
<dbReference type="PANTHER" id="PTHR43199">
    <property type="entry name" value="GLUTATHIONE HYDROLASE"/>
    <property type="match status" value="1"/>
</dbReference>
<dbReference type="InterPro" id="IPR051792">
    <property type="entry name" value="GGT_bact"/>
</dbReference>
<comment type="caution">
    <text evidence="5">The sequence shown here is derived from an EMBL/GenBank/DDBJ whole genome shotgun (WGS) entry which is preliminary data.</text>
</comment>
<comment type="catalytic activity">
    <reaction evidence="2">
        <text>an N-terminal (5-L-glutamyl)-[peptide] + an alpha-amino acid = 5-L-glutamyl amino acid + an N-terminal L-alpha-aminoacyl-[peptide]</text>
        <dbReference type="Rhea" id="RHEA:23904"/>
        <dbReference type="Rhea" id="RHEA-COMP:9780"/>
        <dbReference type="Rhea" id="RHEA-COMP:9795"/>
        <dbReference type="ChEBI" id="CHEBI:77644"/>
        <dbReference type="ChEBI" id="CHEBI:78597"/>
        <dbReference type="ChEBI" id="CHEBI:78599"/>
        <dbReference type="ChEBI" id="CHEBI:78608"/>
        <dbReference type="EC" id="2.3.2.2"/>
    </reaction>
</comment>
<name>A0ABS6SHZ1_9SPHN</name>
<dbReference type="EMBL" id="JAGSPA010000004">
    <property type="protein sequence ID" value="MBV7257536.1"/>
    <property type="molecule type" value="Genomic_DNA"/>
</dbReference>
<dbReference type="Pfam" id="PF01019">
    <property type="entry name" value="G_glu_transpept"/>
    <property type="match status" value="1"/>
</dbReference>
<comment type="PTM">
    <text evidence="2">Cleaved by autocatalysis into a large and a small subunit.</text>
</comment>
<gene>
    <name evidence="5" type="primary">ggt</name>
    <name evidence="5" type="ORF">KCG44_12145</name>
</gene>
<dbReference type="Proteomes" id="UP000722336">
    <property type="component" value="Unassembled WGS sequence"/>
</dbReference>
<reference evidence="5 6" key="1">
    <citation type="submission" date="2021-04" db="EMBL/GenBank/DDBJ databases">
        <authorList>
            <person name="Pira H."/>
            <person name="Risdian C."/>
            <person name="Wink J."/>
        </authorList>
    </citation>
    <scope>NUCLEOTIDE SEQUENCE [LARGE SCALE GENOMIC DNA]</scope>
    <source>
        <strain evidence="5 6">WHA3</strain>
    </source>
</reference>
<organism evidence="5 6">
    <name type="scientific">Pacificimonas pallii</name>
    <dbReference type="NCBI Taxonomy" id="2827236"/>
    <lineage>
        <taxon>Bacteria</taxon>
        <taxon>Pseudomonadati</taxon>
        <taxon>Pseudomonadota</taxon>
        <taxon>Alphaproteobacteria</taxon>
        <taxon>Sphingomonadales</taxon>
        <taxon>Sphingosinicellaceae</taxon>
        <taxon>Pacificimonas</taxon>
    </lineage>
</organism>